<dbReference type="Proteomes" id="UP001141629">
    <property type="component" value="Unassembled WGS sequence"/>
</dbReference>
<sequence>MAGTNVDRVVNAPAEKVWAVLTDLARWEEWNTLFTKWKGEVPDTVAQGSQMTAVLTIMGMANTITLTADEFEPPTLVKLSGTGMAGAKISLTLSVEPDDEAARVTAQADFVSQMMVGAIGKAIERSAKKELDASLEKLAAIVE</sequence>
<dbReference type="RefSeq" id="WP_263999857.1">
    <property type="nucleotide sequence ID" value="NZ_JACKVK010000022.1"/>
</dbReference>
<dbReference type="Pfam" id="PF10604">
    <property type="entry name" value="Polyketide_cyc2"/>
    <property type="match status" value="1"/>
</dbReference>
<proteinExistence type="predicted"/>
<evidence type="ECO:0000313" key="1">
    <source>
        <dbReference type="EMBL" id="MCV7424771.1"/>
    </source>
</evidence>
<comment type="caution">
    <text evidence="1">The sequence shown here is derived from an EMBL/GenBank/DDBJ whole genome shotgun (WGS) entry which is preliminary data.</text>
</comment>
<dbReference type="EMBL" id="JACKVK010000022">
    <property type="protein sequence ID" value="MCV7424771.1"/>
    <property type="molecule type" value="Genomic_DNA"/>
</dbReference>
<dbReference type="InterPro" id="IPR023393">
    <property type="entry name" value="START-like_dom_sf"/>
</dbReference>
<dbReference type="AlphaFoldDB" id="A0A9X2ZA25"/>
<dbReference type="InterPro" id="IPR019587">
    <property type="entry name" value="Polyketide_cyclase/dehydratase"/>
</dbReference>
<dbReference type="SUPFAM" id="SSF55961">
    <property type="entry name" value="Bet v1-like"/>
    <property type="match status" value="1"/>
</dbReference>
<organism evidence="1 2">
    <name type="scientific">Mycobacterium yunnanensis</name>
    <dbReference type="NCBI Taxonomy" id="368477"/>
    <lineage>
        <taxon>Bacteria</taxon>
        <taxon>Bacillati</taxon>
        <taxon>Actinomycetota</taxon>
        <taxon>Actinomycetes</taxon>
        <taxon>Mycobacteriales</taxon>
        <taxon>Mycobacteriaceae</taxon>
        <taxon>Mycobacterium</taxon>
    </lineage>
</organism>
<evidence type="ECO:0000313" key="2">
    <source>
        <dbReference type="Proteomes" id="UP001141629"/>
    </source>
</evidence>
<name>A0A9X2ZA25_9MYCO</name>
<dbReference type="Gene3D" id="3.30.530.20">
    <property type="match status" value="1"/>
</dbReference>
<reference evidence="1" key="1">
    <citation type="submission" date="2020-07" db="EMBL/GenBank/DDBJ databases">
        <authorList>
            <person name="Pettersson B.M.F."/>
            <person name="Behra P.R.K."/>
            <person name="Ramesh M."/>
            <person name="Das S."/>
            <person name="Dasgupta S."/>
            <person name="Kirsebom L.A."/>
        </authorList>
    </citation>
    <scope>NUCLEOTIDE SEQUENCE</scope>
    <source>
        <strain evidence="1">DSM 44838</strain>
    </source>
</reference>
<protein>
    <submittedName>
        <fullName evidence="1">SRPBCC family protein</fullName>
    </submittedName>
</protein>
<reference evidence="1" key="2">
    <citation type="journal article" date="2022" name="BMC Genomics">
        <title>Comparative genome analysis of mycobacteria focusing on tRNA and non-coding RNA.</title>
        <authorList>
            <person name="Behra P.R.K."/>
            <person name="Pettersson B.M.F."/>
            <person name="Ramesh M."/>
            <person name="Das S."/>
            <person name="Dasgupta S."/>
            <person name="Kirsebom L.A."/>
        </authorList>
    </citation>
    <scope>NUCLEOTIDE SEQUENCE</scope>
    <source>
        <strain evidence="1">DSM 44838</strain>
    </source>
</reference>
<gene>
    <name evidence="1" type="ORF">H7K45_29955</name>
</gene>
<accession>A0A9X2ZA25</accession>
<keyword evidence="2" id="KW-1185">Reference proteome</keyword>